<feature type="transmembrane region" description="Helical" evidence="2">
    <location>
        <begin position="6"/>
        <end position="24"/>
    </location>
</feature>
<sequence>MHTTWLILGAFGALGVAGLLWVAAEKYQHRSEWSRQDVAWMAGFSGALIGCALLYRVGTHSRVANAATGSVSDLFAVGISVAVPIVLWNRWHTWLQDHAHGDGEEPISSAHFSRTILGLQDYSPPVTTNRDAEVKEEAPAVASVVNQPVVSQPVAMQASTMQPSISQPAVGLERTPEKQSEAVKEQIKDEAIGMENMTILNLDAQPSTAQLSTTPAAPAQSLTPPQPSTPEPVMSQQFTPQPAPTPMATSQPMPSHSWMSQPPAQERSSVPAAGFREQLIALNVSWQRIEETGKELEDWFQRQHKRVFAHLERPGARSQENSVELSRDYLEQKMDRVDAEWAAIHRTIRDMYRWLENGSAERDVPKETKVW</sequence>
<name>A0A7G8BCH6_9BACT</name>
<proteinExistence type="predicted"/>
<dbReference type="KEGG" id="adin:H7849_13720"/>
<evidence type="ECO:0000313" key="3">
    <source>
        <dbReference type="EMBL" id="QNI30246.1"/>
    </source>
</evidence>
<feature type="transmembrane region" description="Helical" evidence="2">
    <location>
        <begin position="36"/>
        <end position="55"/>
    </location>
</feature>
<keyword evidence="2" id="KW-1133">Transmembrane helix</keyword>
<keyword evidence="2" id="KW-0472">Membrane</keyword>
<feature type="region of interest" description="Disordered" evidence="1">
    <location>
        <begin position="209"/>
        <end position="270"/>
    </location>
</feature>
<keyword evidence="2" id="KW-0812">Transmembrane</keyword>
<feature type="compositionally biased region" description="Polar residues" evidence="1">
    <location>
        <begin position="209"/>
        <end position="223"/>
    </location>
</feature>
<dbReference type="AlphaFoldDB" id="A0A7G8BCH6"/>
<feature type="compositionally biased region" description="Polar residues" evidence="1">
    <location>
        <begin position="247"/>
        <end position="268"/>
    </location>
</feature>
<dbReference type="EMBL" id="CP060394">
    <property type="protein sequence ID" value="QNI30246.1"/>
    <property type="molecule type" value="Genomic_DNA"/>
</dbReference>
<feature type="region of interest" description="Disordered" evidence="1">
    <location>
        <begin position="159"/>
        <end position="184"/>
    </location>
</feature>
<protein>
    <submittedName>
        <fullName evidence="3">Uncharacterized protein</fullName>
    </submittedName>
</protein>
<dbReference type="RefSeq" id="WP_186739986.1">
    <property type="nucleotide sequence ID" value="NZ_CP060394.1"/>
</dbReference>
<feature type="compositionally biased region" description="Basic and acidic residues" evidence="1">
    <location>
        <begin position="174"/>
        <end position="184"/>
    </location>
</feature>
<evidence type="ECO:0000256" key="2">
    <source>
        <dbReference type="SAM" id="Phobius"/>
    </source>
</evidence>
<reference evidence="3 4" key="1">
    <citation type="submission" date="2020-08" db="EMBL/GenBank/DDBJ databases">
        <title>Edaphobacter telluris sp. nov. and Acidobacterium dinghuensis sp. nov., two acidobacteria isolated from forest soil.</title>
        <authorList>
            <person name="Fu J."/>
            <person name="Qiu L."/>
        </authorList>
    </citation>
    <scope>NUCLEOTIDE SEQUENCE [LARGE SCALE GENOMIC DNA]</scope>
    <source>
        <strain evidence="3">4Y35</strain>
    </source>
</reference>
<gene>
    <name evidence="3" type="ORF">H7849_13720</name>
</gene>
<organism evidence="3 4">
    <name type="scientific">Alloacidobacterium dinghuense</name>
    <dbReference type="NCBI Taxonomy" id="2763107"/>
    <lineage>
        <taxon>Bacteria</taxon>
        <taxon>Pseudomonadati</taxon>
        <taxon>Acidobacteriota</taxon>
        <taxon>Terriglobia</taxon>
        <taxon>Terriglobales</taxon>
        <taxon>Acidobacteriaceae</taxon>
        <taxon>Alloacidobacterium</taxon>
    </lineage>
</organism>
<evidence type="ECO:0000313" key="4">
    <source>
        <dbReference type="Proteomes" id="UP000515312"/>
    </source>
</evidence>
<evidence type="ECO:0000256" key="1">
    <source>
        <dbReference type="SAM" id="MobiDB-lite"/>
    </source>
</evidence>
<dbReference type="Proteomes" id="UP000515312">
    <property type="component" value="Chromosome"/>
</dbReference>
<keyword evidence="4" id="KW-1185">Reference proteome</keyword>
<feature type="transmembrane region" description="Helical" evidence="2">
    <location>
        <begin position="67"/>
        <end position="88"/>
    </location>
</feature>
<accession>A0A7G8BCH6</accession>